<dbReference type="RefSeq" id="XP_024738944.1">
    <property type="nucleotide sequence ID" value="XM_024888436.1"/>
</dbReference>
<dbReference type="AlphaFoldDB" id="A0A2J6TGB4"/>
<dbReference type="GeneID" id="36596512"/>
<gene>
    <name evidence="1" type="ORF">K444DRAFT_718781</name>
</gene>
<dbReference type="InParanoid" id="A0A2J6TGB4"/>
<name>A0A2J6TGB4_9HELO</name>
<organism evidence="1 2">
    <name type="scientific">Hyaloscypha bicolor E</name>
    <dbReference type="NCBI Taxonomy" id="1095630"/>
    <lineage>
        <taxon>Eukaryota</taxon>
        <taxon>Fungi</taxon>
        <taxon>Dikarya</taxon>
        <taxon>Ascomycota</taxon>
        <taxon>Pezizomycotina</taxon>
        <taxon>Leotiomycetes</taxon>
        <taxon>Helotiales</taxon>
        <taxon>Hyaloscyphaceae</taxon>
        <taxon>Hyaloscypha</taxon>
        <taxon>Hyaloscypha bicolor</taxon>
    </lineage>
</organism>
<dbReference type="Proteomes" id="UP000235371">
    <property type="component" value="Unassembled WGS sequence"/>
</dbReference>
<evidence type="ECO:0000313" key="2">
    <source>
        <dbReference type="Proteomes" id="UP000235371"/>
    </source>
</evidence>
<protein>
    <submittedName>
        <fullName evidence="1">Uncharacterized protein</fullName>
    </submittedName>
</protein>
<reference evidence="1 2" key="1">
    <citation type="submission" date="2016-04" db="EMBL/GenBank/DDBJ databases">
        <title>A degradative enzymes factory behind the ericoid mycorrhizal symbiosis.</title>
        <authorList>
            <consortium name="DOE Joint Genome Institute"/>
            <person name="Martino E."/>
            <person name="Morin E."/>
            <person name="Grelet G."/>
            <person name="Kuo A."/>
            <person name="Kohler A."/>
            <person name="Daghino S."/>
            <person name="Barry K."/>
            <person name="Choi C."/>
            <person name="Cichocki N."/>
            <person name="Clum A."/>
            <person name="Copeland A."/>
            <person name="Hainaut M."/>
            <person name="Haridas S."/>
            <person name="Labutti K."/>
            <person name="Lindquist E."/>
            <person name="Lipzen A."/>
            <person name="Khouja H.-R."/>
            <person name="Murat C."/>
            <person name="Ohm R."/>
            <person name="Olson A."/>
            <person name="Spatafora J."/>
            <person name="Veneault-Fourrey C."/>
            <person name="Henrissat B."/>
            <person name="Grigoriev I."/>
            <person name="Martin F."/>
            <person name="Perotto S."/>
        </authorList>
    </citation>
    <scope>NUCLEOTIDE SEQUENCE [LARGE SCALE GENOMIC DNA]</scope>
    <source>
        <strain evidence="1 2">E</strain>
    </source>
</reference>
<proteinExistence type="predicted"/>
<accession>A0A2J6TGB4</accession>
<dbReference type="EMBL" id="KZ613785">
    <property type="protein sequence ID" value="PMD62040.1"/>
    <property type="molecule type" value="Genomic_DNA"/>
</dbReference>
<keyword evidence="2" id="KW-1185">Reference proteome</keyword>
<evidence type="ECO:0000313" key="1">
    <source>
        <dbReference type="EMBL" id="PMD62040.1"/>
    </source>
</evidence>
<sequence length="185" mass="19894">MADIGLRKYIDNMVSKSSKGILILLILCASITSTTGGCDSSIMKGLNISASYADYFHLNTATLALNFSCVWAGSAISDLFYGQITNSLGSSLAMAIIFQDNGSFDEIAALQGGFPPEIGELEYVVEKIVRNSYQRRLSPILPKIGFLTISNKGLDQDLKIFTPCLICILNGGKGASNGELKDVFF</sequence>